<dbReference type="EMBL" id="JBHMCF010000012">
    <property type="protein sequence ID" value="MFB9471158.1"/>
    <property type="molecule type" value="Genomic_DNA"/>
</dbReference>
<evidence type="ECO:0000313" key="3">
    <source>
        <dbReference type="EMBL" id="MFB9471158.1"/>
    </source>
</evidence>
<feature type="signal peptide" evidence="2">
    <location>
        <begin position="1"/>
        <end position="26"/>
    </location>
</feature>
<reference evidence="3 4" key="1">
    <citation type="submission" date="2024-09" db="EMBL/GenBank/DDBJ databases">
        <authorList>
            <person name="Sun Q."/>
            <person name="Mori K."/>
        </authorList>
    </citation>
    <scope>NUCLEOTIDE SEQUENCE [LARGE SCALE GENOMIC DNA]</scope>
    <source>
        <strain evidence="3 4">JCM 3324</strain>
    </source>
</reference>
<feature type="chain" id="PRO_5045533431" evidence="2">
    <location>
        <begin position="27"/>
        <end position="122"/>
    </location>
</feature>
<evidence type="ECO:0000256" key="2">
    <source>
        <dbReference type="SAM" id="SignalP"/>
    </source>
</evidence>
<accession>A0ABV5NLH4</accession>
<proteinExistence type="predicted"/>
<gene>
    <name evidence="3" type="ORF">ACFFR3_16675</name>
</gene>
<keyword evidence="4" id="KW-1185">Reference proteome</keyword>
<feature type="region of interest" description="Disordered" evidence="1">
    <location>
        <begin position="100"/>
        <end position="122"/>
    </location>
</feature>
<comment type="caution">
    <text evidence="3">The sequence shown here is derived from an EMBL/GenBank/DDBJ whole genome shotgun (WGS) entry which is preliminary data.</text>
</comment>
<sequence>MPKLKSVIAGLAISTAVTGGMVGVGAATSAANATTQVSNGTSVLMDDGWGWGWGHRRHHNRHHNNRCGRHHGGWGGGWGGWGWGHRRHHRGEVCVVIRNHNTNDNGPRQRHHHHHDDQNRTW</sequence>
<dbReference type="RefSeq" id="WP_345389776.1">
    <property type="nucleotide sequence ID" value="NZ_BAAAXS010000001.1"/>
</dbReference>
<evidence type="ECO:0000256" key="1">
    <source>
        <dbReference type="SAM" id="MobiDB-lite"/>
    </source>
</evidence>
<evidence type="ECO:0000313" key="4">
    <source>
        <dbReference type="Proteomes" id="UP001589568"/>
    </source>
</evidence>
<keyword evidence="2" id="KW-0732">Signal</keyword>
<name>A0ABV5NLH4_9ACTN</name>
<protein>
    <submittedName>
        <fullName evidence="3">Uncharacterized protein</fullName>
    </submittedName>
</protein>
<dbReference type="Proteomes" id="UP001589568">
    <property type="component" value="Unassembled WGS sequence"/>
</dbReference>
<organism evidence="3 4">
    <name type="scientific">Nonomuraea salmonea</name>
    <dbReference type="NCBI Taxonomy" id="46181"/>
    <lineage>
        <taxon>Bacteria</taxon>
        <taxon>Bacillati</taxon>
        <taxon>Actinomycetota</taxon>
        <taxon>Actinomycetes</taxon>
        <taxon>Streptosporangiales</taxon>
        <taxon>Streptosporangiaceae</taxon>
        <taxon>Nonomuraea</taxon>
    </lineage>
</organism>